<evidence type="ECO:0000256" key="14">
    <source>
        <dbReference type="ARBA" id="ARBA00023004"/>
    </source>
</evidence>
<comment type="similarity">
    <text evidence="5">Belongs to the fatty acid desaturase type 1 family.</text>
</comment>
<reference evidence="22" key="1">
    <citation type="submission" date="2016-05" db="EMBL/GenBank/DDBJ databases">
        <title>Comparative genomics of biotechnologically important yeasts.</title>
        <authorList>
            <consortium name="DOE Joint Genome Institute"/>
            <person name="Riley R."/>
            <person name="Haridas S."/>
            <person name="Wolfe K.H."/>
            <person name="Lopes M.R."/>
            <person name="Hittinger C.T."/>
            <person name="Goker M."/>
            <person name="Salamov A."/>
            <person name="Wisecaver J."/>
            <person name="Long T.M."/>
            <person name="Aerts A.L."/>
            <person name="Barry K."/>
            <person name="Choi C."/>
            <person name="Clum A."/>
            <person name="Coughlan A.Y."/>
            <person name="Deshpande S."/>
            <person name="Douglass A.P."/>
            <person name="Hanson S.J."/>
            <person name="Klenk H.-P."/>
            <person name="Labutti K."/>
            <person name="Lapidus A."/>
            <person name="Lindquist E."/>
            <person name="Lipzen A."/>
            <person name="Meier-Kolthoff J.P."/>
            <person name="Ohm R.A."/>
            <person name="Otillar R.P."/>
            <person name="Pangilinan J."/>
            <person name="Peng Y."/>
            <person name="Rokas A."/>
            <person name="Rosa C.A."/>
            <person name="Scheuner C."/>
            <person name="Sibirny A.A."/>
            <person name="Slot J.C."/>
            <person name="Stielow J.B."/>
            <person name="Sun H."/>
            <person name="Kurtzman C.P."/>
            <person name="Blackwell M."/>
            <person name="Grigoriev I.V."/>
            <person name="Jeffries T.W."/>
        </authorList>
    </citation>
    <scope>NUCLEOTIDE SEQUENCE [LARGE SCALE GENOMIC DNA]</scope>
    <source>
        <strain evidence="22">NRRL Y-12698</strain>
    </source>
</reference>
<dbReference type="GO" id="GO:0016020">
    <property type="term" value="C:membrane"/>
    <property type="evidence" value="ECO:0007669"/>
    <property type="project" value="UniProtKB-SubCell"/>
</dbReference>
<evidence type="ECO:0000256" key="11">
    <source>
        <dbReference type="ARBA" id="ARBA00022919"/>
    </source>
</evidence>
<comment type="function">
    <text evidence="1">Delta(8)-fatty-acid desaturase which introduces a double bond at the 8-position in the long-chain base (LCB) of ceramides. Required for the formation of the di-unsaturated sphingoid base (E,E)-sphinga-4,8-dienine during glucosylceramide (GluCer) biosynthesis.</text>
</comment>
<dbReference type="RefSeq" id="XP_018986890.1">
    <property type="nucleotide sequence ID" value="XM_019127910.1"/>
</dbReference>
<dbReference type="Pfam" id="PF00487">
    <property type="entry name" value="FA_desaturase"/>
    <property type="match status" value="1"/>
</dbReference>
<gene>
    <name evidence="21" type="ORF">BABINDRAFT_159837</name>
</gene>
<dbReference type="EMBL" id="KV454427">
    <property type="protein sequence ID" value="ODQ81562.1"/>
    <property type="molecule type" value="Genomic_DNA"/>
</dbReference>
<evidence type="ECO:0000256" key="15">
    <source>
        <dbReference type="ARBA" id="ARBA00023098"/>
    </source>
</evidence>
<proteinExistence type="inferred from homology"/>
<keyword evidence="13" id="KW-0560">Oxidoreductase</keyword>
<evidence type="ECO:0000256" key="12">
    <source>
        <dbReference type="ARBA" id="ARBA00022989"/>
    </source>
</evidence>
<evidence type="ECO:0000256" key="16">
    <source>
        <dbReference type="ARBA" id="ARBA00023136"/>
    </source>
</evidence>
<dbReference type="InterPro" id="IPR005804">
    <property type="entry name" value="FA_desaturase_dom"/>
</dbReference>
<dbReference type="GeneID" id="30145763"/>
<evidence type="ECO:0000256" key="1">
    <source>
        <dbReference type="ARBA" id="ARBA00002593"/>
    </source>
</evidence>
<evidence type="ECO:0000256" key="19">
    <source>
        <dbReference type="SAM" id="Phobius"/>
    </source>
</evidence>
<dbReference type="InterPro" id="IPR036400">
    <property type="entry name" value="Cyt_B5-like_heme/steroid_sf"/>
</dbReference>
<dbReference type="GO" id="GO:0006665">
    <property type="term" value="P:sphingolipid metabolic process"/>
    <property type="evidence" value="ECO:0007669"/>
    <property type="project" value="UniProtKB-UniPathway"/>
</dbReference>
<evidence type="ECO:0000256" key="17">
    <source>
        <dbReference type="ARBA" id="ARBA00047420"/>
    </source>
</evidence>
<feature type="transmembrane region" description="Helical" evidence="19">
    <location>
        <begin position="423"/>
        <end position="442"/>
    </location>
</feature>
<keyword evidence="9 19" id="KW-0812">Transmembrane</keyword>
<evidence type="ECO:0000256" key="10">
    <source>
        <dbReference type="ARBA" id="ARBA00022723"/>
    </source>
</evidence>
<dbReference type="PANTHER" id="PTHR19353">
    <property type="entry name" value="FATTY ACID DESATURASE 2"/>
    <property type="match status" value="1"/>
</dbReference>
<organism evidence="21 22">
    <name type="scientific">Babjeviella inositovora NRRL Y-12698</name>
    <dbReference type="NCBI Taxonomy" id="984486"/>
    <lineage>
        <taxon>Eukaryota</taxon>
        <taxon>Fungi</taxon>
        <taxon>Dikarya</taxon>
        <taxon>Ascomycota</taxon>
        <taxon>Saccharomycotina</taxon>
        <taxon>Pichiomycetes</taxon>
        <taxon>Serinales incertae sedis</taxon>
        <taxon>Babjeviella</taxon>
    </lineage>
</organism>
<dbReference type="InterPro" id="IPR012171">
    <property type="entry name" value="Fatty_acid_desaturase"/>
</dbReference>
<dbReference type="PROSITE" id="PS50255">
    <property type="entry name" value="CYTOCHROME_B5_2"/>
    <property type="match status" value="1"/>
</dbReference>
<dbReference type="STRING" id="984486.A0A1E3QWW2"/>
<comment type="pathway">
    <text evidence="4">Sphingolipid metabolism.</text>
</comment>
<comment type="subcellular location">
    <subcellularLocation>
        <location evidence="2">Membrane</location>
        <topology evidence="2">Multi-pass membrane protein</topology>
    </subcellularLocation>
</comment>
<evidence type="ECO:0000256" key="9">
    <source>
        <dbReference type="ARBA" id="ARBA00022692"/>
    </source>
</evidence>
<evidence type="ECO:0000256" key="8">
    <source>
        <dbReference type="ARBA" id="ARBA00022617"/>
    </source>
</evidence>
<protein>
    <recommendedName>
        <fullName evidence="7">Delta 8-(E)-sphingolipid desaturase</fullName>
        <ecNumber evidence="6">1.14.19.18</ecNumber>
    </recommendedName>
</protein>
<dbReference type="EC" id="1.14.19.18" evidence="6"/>
<dbReference type="SUPFAM" id="SSF55856">
    <property type="entry name" value="Cytochrome b5-like heme/steroid binding domain"/>
    <property type="match status" value="1"/>
</dbReference>
<keyword evidence="14" id="KW-0408">Iron</keyword>
<dbReference type="UniPathway" id="UPA00222"/>
<comment type="pathway">
    <text evidence="3">Lipid metabolism; sphingolipid metabolism.</text>
</comment>
<dbReference type="Gene3D" id="3.10.120.10">
    <property type="entry name" value="Cytochrome b5-like heme/steroid binding domain"/>
    <property type="match status" value="1"/>
</dbReference>
<dbReference type="AlphaFoldDB" id="A0A1E3QWW2"/>
<comment type="catalytic activity">
    <reaction evidence="17">
        <text>an N-acylsphing-4-enine + 2 Fe(II)-[cytochrome b5] + O2 + 2 H(+) = a (4E,8E)-4-sphinga-4,8-dienine ceramide + 2 Fe(III)-[cytochrome b5] + 2 H2O</text>
        <dbReference type="Rhea" id="RHEA:46280"/>
        <dbReference type="Rhea" id="RHEA-COMP:10438"/>
        <dbReference type="Rhea" id="RHEA-COMP:10439"/>
        <dbReference type="ChEBI" id="CHEBI:15377"/>
        <dbReference type="ChEBI" id="CHEBI:15378"/>
        <dbReference type="ChEBI" id="CHEBI:15379"/>
        <dbReference type="ChEBI" id="CHEBI:29033"/>
        <dbReference type="ChEBI" id="CHEBI:29034"/>
        <dbReference type="ChEBI" id="CHEBI:52639"/>
        <dbReference type="ChEBI" id="CHEBI:85953"/>
        <dbReference type="EC" id="1.14.19.18"/>
    </reaction>
</comment>
<dbReference type="PIRSF" id="PIRSF015921">
    <property type="entry name" value="FA_sphinglp_des"/>
    <property type="match status" value="1"/>
</dbReference>
<evidence type="ECO:0000256" key="7">
    <source>
        <dbReference type="ARBA" id="ARBA00016939"/>
    </source>
</evidence>
<dbReference type="Pfam" id="PF00173">
    <property type="entry name" value="Cyt-b5"/>
    <property type="match status" value="1"/>
</dbReference>
<dbReference type="GO" id="GO:0046872">
    <property type="term" value="F:metal ion binding"/>
    <property type="evidence" value="ECO:0007669"/>
    <property type="project" value="UniProtKB-KW"/>
</dbReference>
<feature type="transmembrane region" description="Helical" evidence="19">
    <location>
        <begin position="392"/>
        <end position="411"/>
    </location>
</feature>
<dbReference type="InterPro" id="IPR001199">
    <property type="entry name" value="Cyt_B5-like_heme/steroid-bd"/>
</dbReference>
<evidence type="ECO:0000256" key="13">
    <source>
        <dbReference type="ARBA" id="ARBA00023002"/>
    </source>
</evidence>
<feature type="domain" description="Cytochrome b5 heme-binding" evidence="20">
    <location>
        <begin position="27"/>
        <end position="102"/>
    </location>
</feature>
<dbReference type="PANTHER" id="PTHR19353:SF30">
    <property type="entry name" value="DELTA 8-(E)-SPHINGOLIPID DESATURASE"/>
    <property type="match status" value="1"/>
</dbReference>
<evidence type="ECO:0000256" key="3">
    <source>
        <dbReference type="ARBA" id="ARBA00004760"/>
    </source>
</evidence>
<evidence type="ECO:0000256" key="2">
    <source>
        <dbReference type="ARBA" id="ARBA00004141"/>
    </source>
</evidence>
<evidence type="ECO:0000256" key="6">
    <source>
        <dbReference type="ARBA" id="ARBA00012019"/>
    </source>
</evidence>
<sequence>MPSEEVSASMASTESGSAFSENNHYKSPVLSRQKIENMIAQGRAIIIYDSLVLDLTSWLSRHPGGDVAIFHLIGRDATDEMNAYHCDETVLTFSRRKVGRIDYIWENMLPPIQGGVFEQPPDAKMYKPLGKAAVEVERKFTPEVIVSLDKQQKLFPVVDVSNQTIVDPQVLMNNYDNTLTKHDVVTLPALDYETQKTLSEKYRELHQKVLDAGFYQCRYVEYFKEFVRIGSSLLYAASFFKLGYYKTSALFLGFAWQQLPFIVHDAGHIAITHNYQFDNLLGIFLADFIGGLSIGWWKRNHNVHHIIPNDPVHDPDIQHLPFFAVSVKLFNNVYSTYYEKYLWFDWFAKKLIPFQNYMYYPLLCFGRFNLYRLSWTHLLLGQGPREGKAAMFRYYEILGLGLFFYWFFYLVITKSLDNWSDRIVYIIISHFTTAMVHVQITLSHFAMSTSDLGCSESFVSRQLRTTMDVDCPEWFDYFHGGLQFQAIHHLFPRMPRHNFRRAQPMVIDFCKEVGLQYHIYGFGKGNEVVISKLREIGKQAIIMVNATKAMKQEAIEERQK</sequence>
<evidence type="ECO:0000313" key="22">
    <source>
        <dbReference type="Proteomes" id="UP000094336"/>
    </source>
</evidence>
<dbReference type="GO" id="GO:0016717">
    <property type="term" value="F:oxidoreductase activity, acting on paired donors, with oxidation of a pair of donors resulting in the reduction of molecular oxygen to two molecules of water"/>
    <property type="evidence" value="ECO:0007669"/>
    <property type="project" value="TreeGrafter"/>
</dbReference>
<feature type="region of interest" description="Disordered" evidence="18">
    <location>
        <begin position="1"/>
        <end position="22"/>
    </location>
</feature>
<keyword evidence="22" id="KW-1185">Reference proteome</keyword>
<dbReference type="SMART" id="SM01117">
    <property type="entry name" value="Cyt-b5"/>
    <property type="match status" value="1"/>
</dbReference>
<evidence type="ECO:0000256" key="4">
    <source>
        <dbReference type="ARBA" id="ARBA00004991"/>
    </source>
</evidence>
<name>A0A1E3QWW2_9ASCO</name>
<keyword evidence="8" id="KW-0349">Heme</keyword>
<feature type="compositionally biased region" description="Polar residues" evidence="18">
    <location>
        <begin position="9"/>
        <end position="22"/>
    </location>
</feature>
<keyword evidence="15" id="KW-0443">Lipid metabolism</keyword>
<evidence type="ECO:0000259" key="20">
    <source>
        <dbReference type="PROSITE" id="PS50255"/>
    </source>
</evidence>
<dbReference type="CDD" id="cd03506">
    <property type="entry name" value="Delta6-FADS-like"/>
    <property type="match status" value="1"/>
</dbReference>
<dbReference type="OrthoDB" id="260091at2759"/>
<dbReference type="Proteomes" id="UP000094336">
    <property type="component" value="Unassembled WGS sequence"/>
</dbReference>
<keyword evidence="16 19" id="KW-0472">Membrane</keyword>
<accession>A0A1E3QWW2</accession>
<evidence type="ECO:0000313" key="21">
    <source>
        <dbReference type="EMBL" id="ODQ81562.1"/>
    </source>
</evidence>
<evidence type="ECO:0000256" key="18">
    <source>
        <dbReference type="SAM" id="MobiDB-lite"/>
    </source>
</evidence>
<keyword evidence="11" id="KW-0746">Sphingolipid metabolism</keyword>
<keyword evidence="10" id="KW-0479">Metal-binding</keyword>
<keyword evidence="12 19" id="KW-1133">Transmembrane helix</keyword>
<evidence type="ECO:0000256" key="5">
    <source>
        <dbReference type="ARBA" id="ARBA00009295"/>
    </source>
</evidence>